<accession>A0A9X3IZ18</accession>
<feature type="domain" description="Dienelactone hydrolase" evidence="1">
    <location>
        <begin position="17"/>
        <end position="244"/>
    </location>
</feature>
<evidence type="ECO:0000259" key="1">
    <source>
        <dbReference type="Pfam" id="PF01738"/>
    </source>
</evidence>
<dbReference type="AlphaFoldDB" id="A0A9X3IZ18"/>
<gene>
    <name evidence="2" type="ORF">OV079_32060</name>
</gene>
<evidence type="ECO:0000313" key="2">
    <source>
        <dbReference type="EMBL" id="MCY1010122.1"/>
    </source>
</evidence>
<dbReference type="InterPro" id="IPR051049">
    <property type="entry name" value="Dienelactone_hydrolase-like"/>
</dbReference>
<keyword evidence="2" id="KW-0378">Hydrolase</keyword>
<protein>
    <submittedName>
        <fullName evidence="2">Dienelactone hydrolase family protein</fullName>
    </submittedName>
</protein>
<reference evidence="2" key="1">
    <citation type="submission" date="2022-11" db="EMBL/GenBank/DDBJ databases">
        <title>Minimal conservation of predation-associated metabolite biosynthetic gene clusters underscores biosynthetic potential of Myxococcota including descriptions for ten novel species: Archangium lansinium sp. nov., Myxococcus landrumus sp. nov., Nannocystis bai.</title>
        <authorList>
            <person name="Ahearne A."/>
            <person name="Stevens C."/>
            <person name="Phillips K."/>
        </authorList>
    </citation>
    <scope>NUCLEOTIDE SEQUENCE</scope>
    <source>
        <strain evidence="2">Na p29</strain>
    </source>
</reference>
<dbReference type="PANTHER" id="PTHR46623:SF10">
    <property type="entry name" value="CARBOXYMETHYLENEBUTENOLIDASE HOMOLOG"/>
    <property type="match status" value="1"/>
</dbReference>
<dbReference type="PANTHER" id="PTHR46623">
    <property type="entry name" value="CARBOXYMETHYLENEBUTENOLIDASE-RELATED"/>
    <property type="match status" value="1"/>
</dbReference>
<dbReference type="RefSeq" id="WP_267772946.1">
    <property type="nucleotide sequence ID" value="NZ_JAPNKE010000002.1"/>
</dbReference>
<evidence type="ECO:0000313" key="3">
    <source>
        <dbReference type="Proteomes" id="UP001150924"/>
    </source>
</evidence>
<proteinExistence type="predicted"/>
<dbReference type="InterPro" id="IPR002925">
    <property type="entry name" value="Dienelactn_hydro"/>
</dbReference>
<name>A0A9X3IZ18_9BACT</name>
<dbReference type="GO" id="GO:0016787">
    <property type="term" value="F:hydrolase activity"/>
    <property type="evidence" value="ECO:0007669"/>
    <property type="project" value="UniProtKB-KW"/>
</dbReference>
<comment type="caution">
    <text evidence="2">The sequence shown here is derived from an EMBL/GenBank/DDBJ whole genome shotgun (WGS) entry which is preliminary data.</text>
</comment>
<sequence>MTHTQIEIPTDDGVCPAHAYTPRTPGPWPAVLVFMDGVGIRPTLVEHCERLAEAGYFTLLPDLFYRSGPYEPQDPAKLFGDPAVRGAWFARHRATTNSAAVMRDTRVFLEHIAAEPGVRPGPVGAVGYCMGGRMAVTAAGHYPDRFAAVAAYHPGNLADAEPDSPHLLAAKISAEVYVAAARDDPTFPEEQKQRLAAAFDAAGVKYTLETYPARHGWVFPDIPVYDAAGNARHWATLLELFARTLPR</sequence>
<dbReference type="Proteomes" id="UP001150924">
    <property type="component" value="Unassembled WGS sequence"/>
</dbReference>
<keyword evidence="3" id="KW-1185">Reference proteome</keyword>
<organism evidence="2 3">
    <name type="scientific">Nannocystis pusilla</name>
    <dbReference type="NCBI Taxonomy" id="889268"/>
    <lineage>
        <taxon>Bacteria</taxon>
        <taxon>Pseudomonadati</taxon>
        <taxon>Myxococcota</taxon>
        <taxon>Polyangia</taxon>
        <taxon>Nannocystales</taxon>
        <taxon>Nannocystaceae</taxon>
        <taxon>Nannocystis</taxon>
    </lineage>
</organism>
<dbReference type="EMBL" id="JAPNKE010000002">
    <property type="protein sequence ID" value="MCY1010122.1"/>
    <property type="molecule type" value="Genomic_DNA"/>
</dbReference>
<dbReference type="Pfam" id="PF01738">
    <property type="entry name" value="DLH"/>
    <property type="match status" value="1"/>
</dbReference>
<dbReference type="InterPro" id="IPR029058">
    <property type="entry name" value="AB_hydrolase_fold"/>
</dbReference>
<dbReference type="Gene3D" id="3.40.50.1820">
    <property type="entry name" value="alpha/beta hydrolase"/>
    <property type="match status" value="1"/>
</dbReference>
<dbReference type="SUPFAM" id="SSF53474">
    <property type="entry name" value="alpha/beta-Hydrolases"/>
    <property type="match status" value="1"/>
</dbReference>